<dbReference type="AlphaFoldDB" id="A0A4R6TZ32"/>
<organism evidence="1 2">
    <name type="scientific">Aureibacillus halotolerans</name>
    <dbReference type="NCBI Taxonomy" id="1508390"/>
    <lineage>
        <taxon>Bacteria</taxon>
        <taxon>Bacillati</taxon>
        <taxon>Bacillota</taxon>
        <taxon>Bacilli</taxon>
        <taxon>Bacillales</taxon>
        <taxon>Bacillaceae</taxon>
        <taxon>Aureibacillus</taxon>
    </lineage>
</organism>
<protein>
    <submittedName>
        <fullName evidence="1">Uncharacterized protein</fullName>
    </submittedName>
</protein>
<name>A0A4R6TZ32_9BACI</name>
<sequence>MQEVLLPGNVPVWIAVPQHQGIDGEQVQTGANNPMPVTMAGGIGQGSLYGEKTVGATATAIRIGSSDLAGRQSVLIVNNDPENDIFVGFDNAVTTANGIPVYAGQERLFKVSNITLYAIASTPTSVRVAEIK</sequence>
<evidence type="ECO:0000313" key="1">
    <source>
        <dbReference type="EMBL" id="TDQ39238.1"/>
    </source>
</evidence>
<gene>
    <name evidence="1" type="ORF">EV213_108190</name>
</gene>
<proteinExistence type="predicted"/>
<comment type="caution">
    <text evidence="1">The sequence shown here is derived from an EMBL/GenBank/DDBJ whole genome shotgun (WGS) entry which is preliminary data.</text>
</comment>
<dbReference type="EMBL" id="SNYJ01000008">
    <property type="protein sequence ID" value="TDQ39238.1"/>
    <property type="molecule type" value="Genomic_DNA"/>
</dbReference>
<reference evidence="1 2" key="1">
    <citation type="submission" date="2019-03" db="EMBL/GenBank/DDBJ databases">
        <title>Genomic Encyclopedia of Type Strains, Phase IV (KMG-IV): sequencing the most valuable type-strain genomes for metagenomic binning, comparative biology and taxonomic classification.</title>
        <authorList>
            <person name="Goeker M."/>
        </authorList>
    </citation>
    <scope>NUCLEOTIDE SEQUENCE [LARGE SCALE GENOMIC DNA]</scope>
    <source>
        <strain evidence="1 2">DSM 28697</strain>
    </source>
</reference>
<dbReference type="Proteomes" id="UP000295632">
    <property type="component" value="Unassembled WGS sequence"/>
</dbReference>
<keyword evidence="2" id="KW-1185">Reference proteome</keyword>
<evidence type="ECO:0000313" key="2">
    <source>
        <dbReference type="Proteomes" id="UP000295632"/>
    </source>
</evidence>
<accession>A0A4R6TZ32</accession>